<dbReference type="Pfam" id="PF00069">
    <property type="entry name" value="Pkinase"/>
    <property type="match status" value="1"/>
</dbReference>
<evidence type="ECO:0000256" key="8">
    <source>
        <dbReference type="ARBA" id="ARBA00022840"/>
    </source>
</evidence>
<keyword evidence="5" id="KW-0808">Transferase</keyword>
<evidence type="ECO:0000256" key="9">
    <source>
        <dbReference type="ARBA" id="ARBA00047899"/>
    </source>
</evidence>
<evidence type="ECO:0000256" key="10">
    <source>
        <dbReference type="ARBA" id="ARBA00048679"/>
    </source>
</evidence>
<reference evidence="12" key="1">
    <citation type="submission" date="2019-10" db="EMBL/GenBank/DDBJ databases">
        <authorList>
            <person name="Soares A.E.R."/>
            <person name="Aleixo A."/>
            <person name="Schneider P."/>
            <person name="Miyaki C.Y."/>
            <person name="Schneider M.P."/>
            <person name="Mello C."/>
            <person name="Vasconcelos A.T.R."/>
        </authorList>
    </citation>
    <scope>NUCLEOTIDE SEQUENCE</scope>
    <source>
        <tissue evidence="12">Muscle</tissue>
    </source>
</reference>
<dbReference type="Proteomes" id="UP001145742">
    <property type="component" value="Unassembled WGS sequence"/>
</dbReference>
<keyword evidence="7" id="KW-0418">Kinase</keyword>
<dbReference type="EMBL" id="WHWB01032103">
    <property type="protein sequence ID" value="KAJ7426973.1"/>
    <property type="molecule type" value="Genomic_DNA"/>
</dbReference>
<feature type="domain" description="Protein kinase" evidence="11">
    <location>
        <begin position="1"/>
        <end position="130"/>
    </location>
</feature>
<keyword evidence="13" id="KW-1185">Reference proteome</keyword>
<evidence type="ECO:0000256" key="5">
    <source>
        <dbReference type="ARBA" id="ARBA00022679"/>
    </source>
</evidence>
<gene>
    <name evidence="12" type="ORF">WISP_10527</name>
</gene>
<evidence type="ECO:0000256" key="2">
    <source>
        <dbReference type="ARBA" id="ARBA00005505"/>
    </source>
</evidence>
<comment type="subcellular location">
    <subcellularLocation>
        <location evidence="1">Host cell</location>
    </subcellularLocation>
</comment>
<protein>
    <recommendedName>
        <fullName evidence="3">non-specific serine/threonine protein kinase</fullName>
        <ecNumber evidence="3">2.7.11.1</ecNumber>
    </recommendedName>
</protein>
<dbReference type="InterPro" id="IPR011009">
    <property type="entry name" value="Kinase-like_dom_sf"/>
</dbReference>
<dbReference type="InterPro" id="IPR000719">
    <property type="entry name" value="Prot_kinase_dom"/>
</dbReference>
<comment type="caution">
    <text evidence="12">The sequence shown here is derived from an EMBL/GenBank/DDBJ whole genome shotgun (WGS) entry which is preliminary data.</text>
</comment>
<dbReference type="Gene3D" id="1.10.510.10">
    <property type="entry name" value="Transferase(Phosphotransferase) domain 1"/>
    <property type="match status" value="1"/>
</dbReference>
<comment type="catalytic activity">
    <reaction evidence="9">
        <text>L-threonyl-[protein] + ATP = O-phospho-L-threonyl-[protein] + ADP + H(+)</text>
        <dbReference type="Rhea" id="RHEA:46608"/>
        <dbReference type="Rhea" id="RHEA-COMP:11060"/>
        <dbReference type="Rhea" id="RHEA-COMP:11605"/>
        <dbReference type="ChEBI" id="CHEBI:15378"/>
        <dbReference type="ChEBI" id="CHEBI:30013"/>
        <dbReference type="ChEBI" id="CHEBI:30616"/>
        <dbReference type="ChEBI" id="CHEBI:61977"/>
        <dbReference type="ChEBI" id="CHEBI:456216"/>
        <dbReference type="EC" id="2.7.11.1"/>
    </reaction>
</comment>
<keyword evidence="8" id="KW-0067">ATP-binding</keyword>
<evidence type="ECO:0000313" key="12">
    <source>
        <dbReference type="EMBL" id="KAJ7426973.1"/>
    </source>
</evidence>
<evidence type="ECO:0000256" key="1">
    <source>
        <dbReference type="ARBA" id="ARBA00004340"/>
    </source>
</evidence>
<evidence type="ECO:0000259" key="11">
    <source>
        <dbReference type="PROSITE" id="PS50011"/>
    </source>
</evidence>
<dbReference type="PROSITE" id="PS50011">
    <property type="entry name" value="PROTEIN_KINASE_DOM"/>
    <property type="match status" value="1"/>
</dbReference>
<proteinExistence type="inferred from homology"/>
<accession>A0ABQ9DUH6</accession>
<dbReference type="PANTHER" id="PTHR22984:SF25">
    <property type="entry name" value="PROTEIN KINASE DOMAIN-CONTAINING PROTEIN"/>
    <property type="match status" value="1"/>
</dbReference>
<dbReference type="SUPFAM" id="SSF56112">
    <property type="entry name" value="Protein kinase-like (PK-like)"/>
    <property type="match status" value="2"/>
</dbReference>
<evidence type="ECO:0000313" key="13">
    <source>
        <dbReference type="Proteomes" id="UP001145742"/>
    </source>
</evidence>
<organism evidence="12 13">
    <name type="scientific">Willisornis vidua</name>
    <name type="common">Xingu scale-backed antbird</name>
    <dbReference type="NCBI Taxonomy" id="1566151"/>
    <lineage>
        <taxon>Eukaryota</taxon>
        <taxon>Metazoa</taxon>
        <taxon>Chordata</taxon>
        <taxon>Craniata</taxon>
        <taxon>Vertebrata</taxon>
        <taxon>Euteleostomi</taxon>
        <taxon>Archelosauria</taxon>
        <taxon>Archosauria</taxon>
        <taxon>Dinosauria</taxon>
        <taxon>Saurischia</taxon>
        <taxon>Theropoda</taxon>
        <taxon>Coelurosauria</taxon>
        <taxon>Aves</taxon>
        <taxon>Neognathae</taxon>
        <taxon>Neoaves</taxon>
        <taxon>Telluraves</taxon>
        <taxon>Australaves</taxon>
        <taxon>Passeriformes</taxon>
        <taxon>Thamnophilidae</taxon>
        <taxon>Willisornis</taxon>
    </lineage>
</organism>
<evidence type="ECO:0000256" key="7">
    <source>
        <dbReference type="ARBA" id="ARBA00022777"/>
    </source>
</evidence>
<evidence type="ECO:0000256" key="6">
    <source>
        <dbReference type="ARBA" id="ARBA00022741"/>
    </source>
</evidence>
<comment type="catalytic activity">
    <reaction evidence="10">
        <text>L-seryl-[protein] + ATP = O-phospho-L-seryl-[protein] + ADP + H(+)</text>
        <dbReference type="Rhea" id="RHEA:17989"/>
        <dbReference type="Rhea" id="RHEA-COMP:9863"/>
        <dbReference type="Rhea" id="RHEA-COMP:11604"/>
        <dbReference type="ChEBI" id="CHEBI:15378"/>
        <dbReference type="ChEBI" id="CHEBI:29999"/>
        <dbReference type="ChEBI" id="CHEBI:30616"/>
        <dbReference type="ChEBI" id="CHEBI:83421"/>
        <dbReference type="ChEBI" id="CHEBI:456216"/>
        <dbReference type="EC" id="2.7.11.1"/>
    </reaction>
</comment>
<dbReference type="PANTHER" id="PTHR22984">
    <property type="entry name" value="SERINE/THREONINE-PROTEIN KINASE PIM"/>
    <property type="match status" value="1"/>
</dbReference>
<evidence type="ECO:0000256" key="3">
    <source>
        <dbReference type="ARBA" id="ARBA00012513"/>
    </source>
</evidence>
<evidence type="ECO:0000256" key="4">
    <source>
        <dbReference type="ARBA" id="ARBA00022527"/>
    </source>
</evidence>
<dbReference type="EC" id="2.7.11.1" evidence="3"/>
<sequence>MECPECAQDLCDVLEEWGFLMEETARGLFCQVLEAVWHCSSCGVLHCDTKARNIIPDQATGTAKLINFGRGTFLKATLHTHFLGHKCCVLQCNIKLENITLDLAAGWAKLIDFGWGTFLKDTLYTQMKSR</sequence>
<keyword evidence="4" id="KW-0723">Serine/threonine-protein kinase</keyword>
<dbReference type="InterPro" id="IPR051138">
    <property type="entry name" value="PIM_Ser/Thr_kinase"/>
</dbReference>
<name>A0ABQ9DUH6_9PASS</name>
<keyword evidence="6" id="KW-0547">Nucleotide-binding</keyword>
<comment type="similarity">
    <text evidence="2">Belongs to the protein kinase superfamily. CAMK Ser/Thr protein kinase family. PIM subfamily.</text>
</comment>